<dbReference type="GO" id="GO:0016052">
    <property type="term" value="P:carbohydrate catabolic process"/>
    <property type="evidence" value="ECO:0007669"/>
    <property type="project" value="TreeGrafter"/>
</dbReference>
<dbReference type="GO" id="GO:0008422">
    <property type="term" value="F:beta-glucosidase activity"/>
    <property type="evidence" value="ECO:0007669"/>
    <property type="project" value="TreeGrafter"/>
</dbReference>
<accession>A0AA41U643</accession>
<organism evidence="5 6">
    <name type="scientific">Antribacter soli</name>
    <dbReference type="NCBI Taxonomy" id="2910976"/>
    <lineage>
        <taxon>Bacteria</taxon>
        <taxon>Bacillati</taxon>
        <taxon>Actinomycetota</taxon>
        <taxon>Actinomycetes</taxon>
        <taxon>Micrococcales</taxon>
        <taxon>Promicromonosporaceae</taxon>
        <taxon>Antribacter</taxon>
    </lineage>
</organism>
<sequence length="292" mass="30868">MSTSGSSHEDPFGMLWGMVASGDTAADLALAGELGLGACRFTMSWPQVSLADGLDTYDRFVDELLAAGLRPVPTLGPWDLPGDVAEEGGWSARDTAERYADQVGHAARRLGDRAGSWITVDGPALGAPWSWSENMSVAHHLLVAHGLAVRALRAAGVTDVGIVDVRGPVGSDDVVLDRLFADPVLLGSYPEEVTDRLPAWALADLGTVSEPVDWYGVGRRPGPAGSLTGLVAGLVERYGHVLPPVVGTEDLAGEGGLAVHRRAVEEALATGVKVRAWYVRGPWRVGERRRVP</sequence>
<dbReference type="EMBL" id="JAKGSG010000012">
    <property type="protein sequence ID" value="MCF4120046.1"/>
    <property type="molecule type" value="Genomic_DNA"/>
</dbReference>
<dbReference type="Proteomes" id="UP001165405">
    <property type="component" value="Unassembled WGS sequence"/>
</dbReference>
<gene>
    <name evidence="5" type="ORF">L1785_03560</name>
</gene>
<reference evidence="5" key="1">
    <citation type="submission" date="2022-01" db="EMBL/GenBank/DDBJ databases">
        <title>Antribacter sp. nov., isolated from Guizhou of China.</title>
        <authorList>
            <person name="Chengliang C."/>
            <person name="Ya Z."/>
        </authorList>
    </citation>
    <scope>NUCLEOTIDE SEQUENCE</scope>
    <source>
        <strain evidence="5">KLBMP 9083</strain>
    </source>
</reference>
<dbReference type="PANTHER" id="PTHR10353:SF36">
    <property type="entry name" value="LP05116P"/>
    <property type="match status" value="1"/>
</dbReference>
<keyword evidence="2" id="KW-0378">Hydrolase</keyword>
<evidence type="ECO:0000256" key="3">
    <source>
        <dbReference type="ARBA" id="ARBA00023295"/>
    </source>
</evidence>
<protein>
    <submittedName>
        <fullName evidence="5">Family 1 glycosylhydrolase</fullName>
    </submittedName>
</protein>
<dbReference type="GO" id="GO:0005829">
    <property type="term" value="C:cytosol"/>
    <property type="evidence" value="ECO:0007669"/>
    <property type="project" value="TreeGrafter"/>
</dbReference>
<keyword evidence="6" id="KW-1185">Reference proteome</keyword>
<dbReference type="Pfam" id="PF00232">
    <property type="entry name" value="Glyco_hydro_1"/>
    <property type="match status" value="1"/>
</dbReference>
<keyword evidence="3" id="KW-0326">Glycosidase</keyword>
<proteinExistence type="inferred from homology"/>
<name>A0AA41U643_9MICO</name>
<dbReference type="InterPro" id="IPR001360">
    <property type="entry name" value="Glyco_hydro_1"/>
</dbReference>
<comment type="similarity">
    <text evidence="1 4">Belongs to the glycosyl hydrolase 1 family.</text>
</comment>
<dbReference type="AlphaFoldDB" id="A0AA41U643"/>
<evidence type="ECO:0000256" key="4">
    <source>
        <dbReference type="RuleBase" id="RU003690"/>
    </source>
</evidence>
<evidence type="ECO:0000313" key="5">
    <source>
        <dbReference type="EMBL" id="MCF4120046.1"/>
    </source>
</evidence>
<dbReference type="InterPro" id="IPR017853">
    <property type="entry name" value="GH"/>
</dbReference>
<dbReference type="SUPFAM" id="SSF51445">
    <property type="entry name" value="(Trans)glycosidases"/>
    <property type="match status" value="1"/>
</dbReference>
<comment type="caution">
    <text evidence="5">The sequence shown here is derived from an EMBL/GenBank/DDBJ whole genome shotgun (WGS) entry which is preliminary data.</text>
</comment>
<dbReference type="RefSeq" id="WP_236087761.1">
    <property type="nucleotide sequence ID" value="NZ_JAKGSG010000012.1"/>
</dbReference>
<dbReference type="Gene3D" id="3.20.20.80">
    <property type="entry name" value="Glycosidases"/>
    <property type="match status" value="1"/>
</dbReference>
<evidence type="ECO:0000256" key="2">
    <source>
        <dbReference type="ARBA" id="ARBA00022801"/>
    </source>
</evidence>
<dbReference type="PANTHER" id="PTHR10353">
    <property type="entry name" value="GLYCOSYL HYDROLASE"/>
    <property type="match status" value="1"/>
</dbReference>
<evidence type="ECO:0000313" key="6">
    <source>
        <dbReference type="Proteomes" id="UP001165405"/>
    </source>
</evidence>
<evidence type="ECO:0000256" key="1">
    <source>
        <dbReference type="ARBA" id="ARBA00010838"/>
    </source>
</evidence>